<gene>
    <name evidence="1" type="ORF">FJTKL_05299</name>
</gene>
<proteinExistence type="predicted"/>
<accession>A0ABR4FFA8</accession>
<evidence type="ECO:0000313" key="1">
    <source>
        <dbReference type="EMBL" id="KAL2293377.1"/>
    </source>
</evidence>
<sequence length="124" mass="13946">MVAAIPTSGKLNNQTAWPYNVDRNVSGYRDSGTDHYSSLIQHLEGLKGNATLGHQSGGGWCWRYSCAYNIGVYACNDNESHDVEVLWSFRQLHFSEEDPRYIDREDFGSSISPGRLECDCGHQQ</sequence>
<organism evidence="1 2">
    <name type="scientific">Diaporthe vaccinii</name>
    <dbReference type="NCBI Taxonomy" id="105482"/>
    <lineage>
        <taxon>Eukaryota</taxon>
        <taxon>Fungi</taxon>
        <taxon>Dikarya</taxon>
        <taxon>Ascomycota</taxon>
        <taxon>Pezizomycotina</taxon>
        <taxon>Sordariomycetes</taxon>
        <taxon>Sordariomycetidae</taxon>
        <taxon>Diaporthales</taxon>
        <taxon>Diaporthaceae</taxon>
        <taxon>Diaporthe</taxon>
        <taxon>Diaporthe eres species complex</taxon>
    </lineage>
</organism>
<dbReference type="EMBL" id="JBAWTH010000001">
    <property type="protein sequence ID" value="KAL2293377.1"/>
    <property type="molecule type" value="Genomic_DNA"/>
</dbReference>
<keyword evidence="2" id="KW-1185">Reference proteome</keyword>
<dbReference type="Proteomes" id="UP001600888">
    <property type="component" value="Unassembled WGS sequence"/>
</dbReference>
<reference evidence="1 2" key="1">
    <citation type="submission" date="2024-03" db="EMBL/GenBank/DDBJ databases">
        <title>A high-quality draft genome sequence of Diaporthe vaccinii, a causative agent of upright dieback and viscid rot disease in cranberry plants.</title>
        <authorList>
            <person name="Sarrasin M."/>
            <person name="Lang B.F."/>
            <person name="Burger G."/>
        </authorList>
    </citation>
    <scope>NUCLEOTIDE SEQUENCE [LARGE SCALE GENOMIC DNA]</scope>
    <source>
        <strain evidence="1 2">IS7</strain>
    </source>
</reference>
<name>A0ABR4FFA8_9PEZI</name>
<protein>
    <submittedName>
        <fullName evidence="1">Uncharacterized protein</fullName>
    </submittedName>
</protein>
<comment type="caution">
    <text evidence="1">The sequence shown here is derived from an EMBL/GenBank/DDBJ whole genome shotgun (WGS) entry which is preliminary data.</text>
</comment>
<evidence type="ECO:0000313" key="2">
    <source>
        <dbReference type="Proteomes" id="UP001600888"/>
    </source>
</evidence>